<dbReference type="Proteomes" id="UP001189122">
    <property type="component" value="Unassembled WGS sequence"/>
</dbReference>
<organism evidence="8">
    <name type="scientific">Spirodela intermedia</name>
    <name type="common">Intermediate duckweed</name>
    <dbReference type="NCBI Taxonomy" id="51605"/>
    <lineage>
        <taxon>Eukaryota</taxon>
        <taxon>Viridiplantae</taxon>
        <taxon>Streptophyta</taxon>
        <taxon>Embryophyta</taxon>
        <taxon>Tracheophyta</taxon>
        <taxon>Spermatophyta</taxon>
        <taxon>Magnoliopsida</taxon>
        <taxon>Liliopsida</taxon>
        <taxon>Araceae</taxon>
        <taxon>Lemnoideae</taxon>
        <taxon>Spirodela</taxon>
    </lineage>
</organism>
<dbReference type="Pfam" id="PF03208">
    <property type="entry name" value="PRA1"/>
    <property type="match status" value="1"/>
</dbReference>
<comment type="function">
    <text evidence="1 7">May be involved in both secretory and endocytic intracellular trafficking in the endosomal/prevacuolar compartments.</text>
</comment>
<evidence type="ECO:0000313" key="8">
    <source>
        <dbReference type="EMBL" id="CAA2626863.1"/>
    </source>
</evidence>
<dbReference type="InterPro" id="IPR004895">
    <property type="entry name" value="Prenylated_rab_accept_PRA1"/>
</dbReference>
<dbReference type="GO" id="GO:0016192">
    <property type="term" value="P:vesicle-mediated transport"/>
    <property type="evidence" value="ECO:0007669"/>
    <property type="project" value="UniProtKB-ARBA"/>
</dbReference>
<proteinExistence type="inferred from homology"/>
<evidence type="ECO:0000256" key="4">
    <source>
        <dbReference type="ARBA" id="ARBA00022692"/>
    </source>
</evidence>
<dbReference type="GO" id="GO:0016020">
    <property type="term" value="C:membrane"/>
    <property type="evidence" value="ECO:0007669"/>
    <property type="project" value="UniProtKB-SubCell"/>
</dbReference>
<gene>
    <name evidence="8" type="ORF">SI7747_09012549</name>
</gene>
<evidence type="ECO:0000256" key="2">
    <source>
        <dbReference type="ARBA" id="ARBA00004141"/>
    </source>
</evidence>
<sequence>MTTYGTIPTASSSGGKGLEFISREKERVRAVLETRRPWKEMVHWHAFSVPPSLGDAYIRIRTNGGYFTMNYAIVVLVIIVLSLIWHPISLIVLAVMMIAWLFLYFLRDEPLVIFRRAISDGVVLCVLSLVTLVALFLTNATYNLIASLSTGLVVVLIHAIFRKTDDLCLAEGGGGWYSVIGETRGETSGSP</sequence>
<comment type="similarity">
    <text evidence="3 7">Belongs to the PRA1 family.</text>
</comment>
<reference evidence="8 9" key="1">
    <citation type="submission" date="2019-12" db="EMBL/GenBank/DDBJ databases">
        <authorList>
            <person name="Scholz U."/>
            <person name="Mascher M."/>
            <person name="Fiebig A."/>
        </authorList>
    </citation>
    <scope>NUCLEOTIDE SEQUENCE</scope>
</reference>
<accession>A0A7I8J7Y2</accession>
<keyword evidence="6 7" id="KW-0472">Membrane</keyword>
<feature type="transmembrane region" description="Helical" evidence="7">
    <location>
        <begin position="118"/>
        <end position="138"/>
    </location>
</feature>
<dbReference type="AlphaFoldDB" id="A0A7I8J7Y2"/>
<comment type="subcellular location">
    <subcellularLocation>
        <location evidence="2 7">Membrane</location>
        <topology evidence="2 7">Multi-pass membrane protein</topology>
    </subcellularLocation>
</comment>
<evidence type="ECO:0000313" key="9">
    <source>
        <dbReference type="Proteomes" id="UP001189122"/>
    </source>
</evidence>
<dbReference type="GO" id="GO:0005783">
    <property type="term" value="C:endoplasmic reticulum"/>
    <property type="evidence" value="ECO:0007669"/>
    <property type="project" value="TreeGrafter"/>
</dbReference>
<keyword evidence="5 7" id="KW-1133">Transmembrane helix</keyword>
<feature type="transmembrane region" description="Helical" evidence="7">
    <location>
        <begin position="90"/>
        <end position="106"/>
    </location>
</feature>
<dbReference type="PANTHER" id="PTHR19317">
    <property type="entry name" value="PRENYLATED RAB ACCEPTOR 1-RELATED"/>
    <property type="match status" value="1"/>
</dbReference>
<name>A0A7I8J7Y2_SPIIN</name>
<feature type="transmembrane region" description="Helical" evidence="7">
    <location>
        <begin position="144"/>
        <end position="161"/>
    </location>
</feature>
<evidence type="ECO:0000256" key="3">
    <source>
        <dbReference type="ARBA" id="ARBA00006483"/>
    </source>
</evidence>
<keyword evidence="9" id="KW-1185">Reference proteome</keyword>
<evidence type="ECO:0000256" key="5">
    <source>
        <dbReference type="ARBA" id="ARBA00022989"/>
    </source>
</evidence>
<evidence type="ECO:0000256" key="6">
    <source>
        <dbReference type="ARBA" id="ARBA00023136"/>
    </source>
</evidence>
<evidence type="ECO:0000256" key="1">
    <source>
        <dbReference type="ARBA" id="ARBA00002501"/>
    </source>
</evidence>
<dbReference type="PANTHER" id="PTHR19317:SF2">
    <property type="entry name" value="PRA1 FAMILY PROTEIN F2"/>
    <property type="match status" value="1"/>
</dbReference>
<dbReference type="EMBL" id="CACRZD030000009">
    <property type="protein sequence ID" value="CAA6666160.1"/>
    <property type="molecule type" value="Genomic_DNA"/>
</dbReference>
<keyword evidence="4 7" id="KW-0812">Transmembrane</keyword>
<feature type="transmembrane region" description="Helical" evidence="7">
    <location>
        <begin position="66"/>
        <end position="84"/>
    </location>
</feature>
<protein>
    <recommendedName>
        <fullName evidence="7">PRA1 family protein</fullName>
    </recommendedName>
</protein>
<dbReference type="EMBL" id="LR743596">
    <property type="protein sequence ID" value="CAA2626863.1"/>
    <property type="molecule type" value="Genomic_DNA"/>
</dbReference>
<keyword evidence="7" id="KW-0813">Transport</keyword>
<dbReference type="GO" id="GO:0005794">
    <property type="term" value="C:Golgi apparatus"/>
    <property type="evidence" value="ECO:0007669"/>
    <property type="project" value="TreeGrafter"/>
</dbReference>
<evidence type="ECO:0000256" key="7">
    <source>
        <dbReference type="RuleBase" id="RU363107"/>
    </source>
</evidence>